<dbReference type="Proteomes" id="UP000566324">
    <property type="component" value="Unassembled WGS sequence"/>
</dbReference>
<dbReference type="EMBL" id="JACHNZ010000006">
    <property type="protein sequence ID" value="MBB4631135.1"/>
    <property type="molecule type" value="Genomic_DNA"/>
</dbReference>
<dbReference type="InterPro" id="IPR012349">
    <property type="entry name" value="Split_barrel_FMN-bd"/>
</dbReference>
<dbReference type="Pfam" id="PF01613">
    <property type="entry name" value="Flavin_Reduct"/>
    <property type="match status" value="1"/>
</dbReference>
<dbReference type="InterPro" id="IPR050268">
    <property type="entry name" value="NADH-dep_flavin_reductase"/>
</dbReference>
<dbReference type="AlphaFoldDB" id="A0A7W7AZC1"/>
<organism evidence="3 4">
    <name type="scientific">Sphingosinicella soli</name>
    <dbReference type="NCBI Taxonomy" id="333708"/>
    <lineage>
        <taxon>Bacteria</taxon>
        <taxon>Pseudomonadati</taxon>
        <taxon>Pseudomonadota</taxon>
        <taxon>Alphaproteobacteria</taxon>
        <taxon>Sphingomonadales</taxon>
        <taxon>Sphingosinicellaceae</taxon>
        <taxon>Sphingosinicella</taxon>
    </lineage>
</organism>
<name>A0A7W7AZC1_9SPHN</name>
<comment type="caution">
    <text evidence="3">The sequence shown here is derived from an EMBL/GenBank/DDBJ whole genome shotgun (WGS) entry which is preliminary data.</text>
</comment>
<protein>
    <submittedName>
        <fullName evidence="3">Flavin reductase (DIM6/NTAB) family NADH-FMN oxidoreductase RutF</fullName>
    </submittedName>
</protein>
<keyword evidence="1" id="KW-0560">Oxidoreductase</keyword>
<sequence>MGEIDLVGATKQALRRLATTVCVISSRHEGERFLMAATAVEAMSMDPPSMLVCVNRSASIHAPLAAGADFAINVLSADQEDISRLCGGGAKGEERFACGDWQDGPGGIPLLGGAQANVVCKQDGLFAYGTHTIVIGRVESAIVGDVVDPLVYVDGRYTRVPA</sequence>
<dbReference type="GO" id="GO:0042602">
    <property type="term" value="F:riboflavin reductase (NADPH) activity"/>
    <property type="evidence" value="ECO:0007669"/>
    <property type="project" value="TreeGrafter"/>
</dbReference>
<accession>A0A7W7AZC1</accession>
<dbReference type="GO" id="GO:0010181">
    <property type="term" value="F:FMN binding"/>
    <property type="evidence" value="ECO:0007669"/>
    <property type="project" value="InterPro"/>
</dbReference>
<dbReference type="Gene3D" id="2.30.110.10">
    <property type="entry name" value="Electron Transport, Fmn-binding Protein, Chain A"/>
    <property type="match status" value="1"/>
</dbReference>
<dbReference type="RefSeq" id="WP_184065277.1">
    <property type="nucleotide sequence ID" value="NZ_JACHNZ010000006.1"/>
</dbReference>
<dbReference type="PANTHER" id="PTHR30466:SF1">
    <property type="entry name" value="FMN REDUCTASE (NADH) RUTF"/>
    <property type="match status" value="1"/>
</dbReference>
<dbReference type="SMART" id="SM00903">
    <property type="entry name" value="Flavin_Reduct"/>
    <property type="match status" value="1"/>
</dbReference>
<dbReference type="GO" id="GO:0006208">
    <property type="term" value="P:pyrimidine nucleobase catabolic process"/>
    <property type="evidence" value="ECO:0007669"/>
    <property type="project" value="TreeGrafter"/>
</dbReference>
<dbReference type="PANTHER" id="PTHR30466">
    <property type="entry name" value="FLAVIN REDUCTASE"/>
    <property type="match status" value="1"/>
</dbReference>
<keyword evidence="4" id="KW-1185">Reference proteome</keyword>
<evidence type="ECO:0000259" key="2">
    <source>
        <dbReference type="SMART" id="SM00903"/>
    </source>
</evidence>
<feature type="domain" description="Flavin reductase like" evidence="2">
    <location>
        <begin position="14"/>
        <end position="159"/>
    </location>
</feature>
<evidence type="ECO:0000256" key="1">
    <source>
        <dbReference type="ARBA" id="ARBA00023002"/>
    </source>
</evidence>
<proteinExistence type="predicted"/>
<evidence type="ECO:0000313" key="4">
    <source>
        <dbReference type="Proteomes" id="UP000566324"/>
    </source>
</evidence>
<dbReference type="SUPFAM" id="SSF50475">
    <property type="entry name" value="FMN-binding split barrel"/>
    <property type="match status" value="1"/>
</dbReference>
<gene>
    <name evidence="3" type="ORF">GGQ98_000742</name>
</gene>
<dbReference type="InterPro" id="IPR002563">
    <property type="entry name" value="Flavin_Rdtase-like_dom"/>
</dbReference>
<reference evidence="3 4" key="1">
    <citation type="submission" date="2020-08" db="EMBL/GenBank/DDBJ databases">
        <title>Genomic Encyclopedia of Type Strains, Phase IV (KMG-IV): sequencing the most valuable type-strain genomes for metagenomic binning, comparative biology and taxonomic classification.</title>
        <authorList>
            <person name="Goeker M."/>
        </authorList>
    </citation>
    <scope>NUCLEOTIDE SEQUENCE [LARGE SCALE GENOMIC DNA]</scope>
    <source>
        <strain evidence="3 4">DSM 17328</strain>
    </source>
</reference>
<evidence type="ECO:0000313" key="3">
    <source>
        <dbReference type="EMBL" id="MBB4631135.1"/>
    </source>
</evidence>